<dbReference type="GO" id="GO:0034975">
    <property type="term" value="P:protein folding in endoplasmic reticulum"/>
    <property type="evidence" value="ECO:0007669"/>
    <property type="project" value="TreeGrafter"/>
</dbReference>
<comment type="similarity">
    <text evidence="2">Belongs to the EMC3 family.</text>
</comment>
<feature type="compositionally biased region" description="Basic and acidic residues" evidence="7">
    <location>
        <begin position="273"/>
        <end position="285"/>
    </location>
</feature>
<dbReference type="EMBL" id="JADCNM010000001">
    <property type="protein sequence ID" value="KAG0500315.1"/>
    <property type="molecule type" value="Genomic_DNA"/>
</dbReference>
<evidence type="ECO:0000313" key="10">
    <source>
        <dbReference type="Proteomes" id="UP000639772"/>
    </source>
</evidence>
<dbReference type="InterPro" id="IPR002809">
    <property type="entry name" value="EMC3/TMCO1"/>
</dbReference>
<gene>
    <name evidence="9" type="ORF">HPP92_000387</name>
</gene>
<dbReference type="AlphaFoldDB" id="A0A835RXD5"/>
<name>A0A835RXD5_VANPL</name>
<dbReference type="SMART" id="SM01415">
    <property type="entry name" value="DUF106"/>
    <property type="match status" value="1"/>
</dbReference>
<feature type="transmembrane region" description="Helical" evidence="8">
    <location>
        <begin position="14"/>
        <end position="33"/>
    </location>
</feature>
<feature type="region of interest" description="Disordered" evidence="7">
    <location>
        <begin position="260"/>
        <end position="285"/>
    </location>
</feature>
<dbReference type="PANTHER" id="PTHR13116">
    <property type="entry name" value="ER MEMBRANE PROTEIN COMPLEX SUBUNIT 3"/>
    <property type="match status" value="1"/>
</dbReference>
<dbReference type="GO" id="GO:0072546">
    <property type="term" value="C:EMC complex"/>
    <property type="evidence" value="ECO:0007669"/>
    <property type="project" value="TreeGrafter"/>
</dbReference>
<keyword evidence="5 8" id="KW-1133">Transmembrane helix</keyword>
<dbReference type="PANTHER" id="PTHR13116:SF5">
    <property type="entry name" value="ER MEMBRANE PROTEIN COMPLEX SUBUNIT 3"/>
    <property type="match status" value="1"/>
</dbReference>
<organism evidence="9 10">
    <name type="scientific">Vanilla planifolia</name>
    <name type="common">Vanilla</name>
    <dbReference type="NCBI Taxonomy" id="51239"/>
    <lineage>
        <taxon>Eukaryota</taxon>
        <taxon>Viridiplantae</taxon>
        <taxon>Streptophyta</taxon>
        <taxon>Embryophyta</taxon>
        <taxon>Tracheophyta</taxon>
        <taxon>Spermatophyta</taxon>
        <taxon>Magnoliopsida</taxon>
        <taxon>Liliopsida</taxon>
        <taxon>Asparagales</taxon>
        <taxon>Orchidaceae</taxon>
        <taxon>Vanilloideae</taxon>
        <taxon>Vanilleae</taxon>
        <taxon>Vanilla</taxon>
    </lineage>
</organism>
<comment type="caution">
    <text evidence="9">The sequence shown here is derived from an EMBL/GenBank/DDBJ whole genome shotgun (WGS) entry which is preliminary data.</text>
</comment>
<accession>A0A835RXD5</accession>
<dbReference type="Proteomes" id="UP000639772">
    <property type="component" value="Chromosome 1"/>
</dbReference>
<evidence type="ECO:0000256" key="6">
    <source>
        <dbReference type="ARBA" id="ARBA00023136"/>
    </source>
</evidence>
<evidence type="ECO:0000256" key="3">
    <source>
        <dbReference type="ARBA" id="ARBA00020822"/>
    </source>
</evidence>
<proteinExistence type="inferred from homology"/>
<reference evidence="9 10" key="1">
    <citation type="journal article" date="2020" name="Nat. Food">
        <title>A phased Vanilla planifolia genome enables genetic improvement of flavour and production.</title>
        <authorList>
            <person name="Hasing T."/>
            <person name="Tang H."/>
            <person name="Brym M."/>
            <person name="Khazi F."/>
            <person name="Huang T."/>
            <person name="Chambers A.H."/>
        </authorList>
    </citation>
    <scope>NUCLEOTIDE SEQUENCE [LARGE SCALE GENOMIC DNA]</scope>
    <source>
        <tissue evidence="9">Leaf</tissue>
    </source>
</reference>
<evidence type="ECO:0000256" key="1">
    <source>
        <dbReference type="ARBA" id="ARBA00004141"/>
    </source>
</evidence>
<protein>
    <recommendedName>
        <fullName evidence="3">ER membrane protein complex subunit 3</fullName>
    </recommendedName>
</protein>
<keyword evidence="6 8" id="KW-0472">Membrane</keyword>
<dbReference type="OrthoDB" id="6745403at2759"/>
<evidence type="ECO:0000256" key="5">
    <source>
        <dbReference type="ARBA" id="ARBA00022989"/>
    </source>
</evidence>
<dbReference type="InterPro" id="IPR008568">
    <property type="entry name" value="EMC3"/>
</dbReference>
<evidence type="ECO:0000256" key="7">
    <source>
        <dbReference type="SAM" id="MobiDB-lite"/>
    </source>
</evidence>
<evidence type="ECO:0000313" key="9">
    <source>
        <dbReference type="EMBL" id="KAG0500315.1"/>
    </source>
</evidence>
<dbReference type="Pfam" id="PF01956">
    <property type="entry name" value="EMC3_TMCO1"/>
    <property type="match status" value="2"/>
</dbReference>
<evidence type="ECO:0000256" key="8">
    <source>
        <dbReference type="SAM" id="Phobius"/>
    </source>
</evidence>
<sequence>MAEDLVLDTAIRDWVLVPLSVVMVLIGILRYFVGKLMRSFQTPDEESQGRVRSPIGQKSHIKSPVLRICGSPVCGLIKIFLDGRQLILRARNLRAAGGFIPGKSFRSRRFYYTNEENGLLFVPKGQAQNPQAQMFSDPNMAMDMMKKNLSMIIPQSLTFAWVNFFSLWFCGSKNTLPIDSKVQINAAKWDRLEHRRSMDDTQRMMQMSGFGVDPTQNLSAEKDGLDIIQHEWILPKMEQRAAEVLQKLVPRVCPFHGLSLRRGHQKSPSGAELPRRSDQIRESRRSRGDITGFHCRTSFYLHCRPAMFLFRLFSSDGLAFIEARSESGALVGRVKSAIVQEEINGMECFLLSRSLCKNLDGGSELKTCRI</sequence>
<evidence type="ECO:0000256" key="2">
    <source>
        <dbReference type="ARBA" id="ARBA00005376"/>
    </source>
</evidence>
<feature type="transmembrane region" description="Helical" evidence="8">
    <location>
        <begin position="149"/>
        <end position="169"/>
    </location>
</feature>
<comment type="subcellular location">
    <subcellularLocation>
        <location evidence="1">Membrane</location>
        <topology evidence="1">Multi-pass membrane protein</topology>
    </subcellularLocation>
</comment>
<evidence type="ECO:0000256" key="4">
    <source>
        <dbReference type="ARBA" id="ARBA00022692"/>
    </source>
</evidence>
<keyword evidence="4 8" id="KW-0812">Transmembrane</keyword>